<feature type="transmembrane region" description="Helical" evidence="8">
    <location>
        <begin position="186"/>
        <end position="207"/>
    </location>
</feature>
<dbReference type="GO" id="GO:0009234">
    <property type="term" value="P:menaquinone biosynthetic process"/>
    <property type="evidence" value="ECO:0007669"/>
    <property type="project" value="UniProtKB-UniRule"/>
</dbReference>
<feature type="transmembrane region" description="Helical" evidence="8">
    <location>
        <begin position="258"/>
        <end position="275"/>
    </location>
</feature>
<dbReference type="NCBIfam" id="NF004751">
    <property type="entry name" value="PRK06080.1-3"/>
    <property type="match status" value="1"/>
</dbReference>
<dbReference type="InterPro" id="IPR000537">
    <property type="entry name" value="UbiA_prenyltransferase"/>
</dbReference>
<dbReference type="NCBIfam" id="TIGR00751">
    <property type="entry name" value="menA"/>
    <property type="match status" value="1"/>
</dbReference>
<keyword evidence="5 8" id="KW-0812">Transmembrane</keyword>
<evidence type="ECO:0000256" key="1">
    <source>
        <dbReference type="ARBA" id="ARBA00004141"/>
    </source>
</evidence>
<dbReference type="EMBL" id="PNHG01000012">
    <property type="protein sequence ID" value="PMC63994.1"/>
    <property type="molecule type" value="Genomic_DNA"/>
</dbReference>
<comment type="similarity">
    <text evidence="8">Belongs to the MenA family. Type 1 subfamily.</text>
</comment>
<dbReference type="PANTHER" id="PTHR13929">
    <property type="entry name" value="1,4-DIHYDROXY-2-NAPHTHOATE OCTAPRENYLTRANSFERASE"/>
    <property type="match status" value="1"/>
</dbReference>
<feature type="transmembrane region" description="Helical" evidence="8">
    <location>
        <begin position="164"/>
        <end position="180"/>
    </location>
</feature>
<reference evidence="11 12" key="1">
    <citation type="submission" date="2017-09" db="EMBL/GenBank/DDBJ databases">
        <title>Bacterial strain isolated from the female urinary microbiota.</title>
        <authorList>
            <person name="Thomas-White K."/>
            <person name="Kumar N."/>
            <person name="Forster S."/>
            <person name="Putonti C."/>
            <person name="Lawley T."/>
            <person name="Wolfe A.J."/>
        </authorList>
    </citation>
    <scope>NUCLEOTIDE SEQUENCE [LARGE SCALE GENOMIC DNA]</scope>
    <source>
        <strain evidence="11 12">UMB0792</strain>
    </source>
</reference>
<evidence type="ECO:0000256" key="9">
    <source>
        <dbReference type="NCBIfam" id="TIGR00751"/>
    </source>
</evidence>
<feature type="transmembrane region" description="Helical" evidence="8">
    <location>
        <begin position="61"/>
        <end position="78"/>
    </location>
</feature>
<comment type="caution">
    <text evidence="11">The sequence shown here is derived from an EMBL/GenBank/DDBJ whole genome shotgun (WGS) entry which is preliminary data.</text>
</comment>
<dbReference type="GO" id="GO:0042371">
    <property type="term" value="P:vitamin K biosynthetic process"/>
    <property type="evidence" value="ECO:0007669"/>
    <property type="project" value="TreeGrafter"/>
</dbReference>
<gene>
    <name evidence="8" type="primary">menA</name>
    <name evidence="11" type="ORF">CJ203_08165</name>
</gene>
<evidence type="ECO:0000256" key="7">
    <source>
        <dbReference type="ARBA" id="ARBA00023136"/>
    </source>
</evidence>
<accession>A0A2N6T3X0</accession>
<keyword evidence="3 8" id="KW-1003">Cell membrane</keyword>
<feature type="transmembrane region" description="Helical" evidence="8">
    <location>
        <begin position="235"/>
        <end position="252"/>
    </location>
</feature>
<dbReference type="InterPro" id="IPR044878">
    <property type="entry name" value="UbiA_sf"/>
</dbReference>
<comment type="pathway">
    <text evidence="8">Quinol/quinone metabolism; menaquinone biosynthesis; menaquinol from 1,4-dihydroxy-2-naphthoate: step 1/2.</text>
</comment>
<keyword evidence="12" id="KW-1185">Reference proteome</keyword>
<proteinExistence type="inferred from homology"/>
<evidence type="ECO:0000256" key="5">
    <source>
        <dbReference type="ARBA" id="ARBA00022692"/>
    </source>
</evidence>
<feature type="region of interest" description="Disordered" evidence="10">
    <location>
        <begin position="1"/>
        <end position="20"/>
    </location>
</feature>
<evidence type="ECO:0000313" key="12">
    <source>
        <dbReference type="Proteomes" id="UP000235836"/>
    </source>
</evidence>
<feature type="transmembrane region" description="Helical" evidence="8">
    <location>
        <begin position="134"/>
        <end position="152"/>
    </location>
</feature>
<dbReference type="RefSeq" id="WP_084576753.1">
    <property type="nucleotide sequence ID" value="NZ_PNHG01000012.1"/>
</dbReference>
<dbReference type="PANTHER" id="PTHR13929:SF0">
    <property type="entry name" value="UBIA PRENYLTRANSFERASE DOMAIN-CONTAINING PROTEIN 1"/>
    <property type="match status" value="1"/>
</dbReference>
<comment type="catalytic activity">
    <reaction evidence="8">
        <text>an all-trans-polyprenyl diphosphate + 1,4-dihydroxy-2-naphthoate + H(+) = a 2-demethylmenaquinol + CO2 + diphosphate</text>
        <dbReference type="Rhea" id="RHEA:26478"/>
        <dbReference type="Rhea" id="RHEA-COMP:9563"/>
        <dbReference type="Rhea" id="RHEA-COMP:9564"/>
        <dbReference type="ChEBI" id="CHEBI:11173"/>
        <dbReference type="ChEBI" id="CHEBI:15378"/>
        <dbReference type="ChEBI" id="CHEBI:16526"/>
        <dbReference type="ChEBI" id="CHEBI:33019"/>
        <dbReference type="ChEBI" id="CHEBI:55437"/>
        <dbReference type="ChEBI" id="CHEBI:58914"/>
        <dbReference type="EC" id="2.5.1.74"/>
    </reaction>
</comment>
<comment type="function">
    <text evidence="8">Conversion of 1,4-dihydroxy-2-naphthoate (DHNA) to demethylmenaquinone (DMK).</text>
</comment>
<dbReference type="HAMAP" id="MF_01937">
    <property type="entry name" value="MenA_1"/>
    <property type="match status" value="1"/>
</dbReference>
<dbReference type="AlphaFoldDB" id="A0A2N6T3X0"/>
<keyword evidence="7 8" id="KW-0472">Membrane</keyword>
<keyword evidence="2 8" id="KW-0474">Menaquinone biosynthesis</keyword>
<feature type="transmembrane region" description="Helical" evidence="8">
    <location>
        <begin position="296"/>
        <end position="315"/>
    </location>
</feature>
<dbReference type="Pfam" id="PF01040">
    <property type="entry name" value="UbiA"/>
    <property type="match status" value="1"/>
</dbReference>
<dbReference type="CDD" id="cd13962">
    <property type="entry name" value="PT_UbiA_UBIAD1"/>
    <property type="match status" value="1"/>
</dbReference>
<evidence type="ECO:0000256" key="6">
    <source>
        <dbReference type="ARBA" id="ARBA00022989"/>
    </source>
</evidence>
<evidence type="ECO:0000256" key="3">
    <source>
        <dbReference type="ARBA" id="ARBA00022475"/>
    </source>
</evidence>
<dbReference type="EC" id="2.5.1.74" evidence="8 9"/>
<evidence type="ECO:0000256" key="2">
    <source>
        <dbReference type="ARBA" id="ARBA00022428"/>
    </source>
</evidence>
<evidence type="ECO:0000256" key="8">
    <source>
        <dbReference type="HAMAP-Rule" id="MF_01937"/>
    </source>
</evidence>
<name>A0A2N6T3X0_9CORY</name>
<feature type="transmembrane region" description="Helical" evidence="8">
    <location>
        <begin position="112"/>
        <end position="128"/>
    </location>
</feature>
<comment type="subcellular location">
    <subcellularLocation>
        <location evidence="8">Cell membrane</location>
        <topology evidence="8">Multi-pass membrane protein</topology>
    </subcellularLocation>
    <subcellularLocation>
        <location evidence="1">Membrane</location>
        <topology evidence="1">Multi-pass membrane protein</topology>
    </subcellularLocation>
</comment>
<dbReference type="InterPro" id="IPR004657">
    <property type="entry name" value="MenA"/>
</dbReference>
<evidence type="ECO:0000256" key="4">
    <source>
        <dbReference type="ARBA" id="ARBA00022679"/>
    </source>
</evidence>
<evidence type="ECO:0000256" key="10">
    <source>
        <dbReference type="SAM" id="MobiDB-lite"/>
    </source>
</evidence>
<dbReference type="InterPro" id="IPR026046">
    <property type="entry name" value="UBIAD1"/>
</dbReference>
<keyword evidence="6 8" id="KW-1133">Transmembrane helix</keyword>
<keyword evidence="4 8" id="KW-0808">Transferase</keyword>
<protein>
    <recommendedName>
        <fullName evidence="8 9">1,4-dihydroxy-2-naphthoate octaprenyltransferase</fullName>
        <shortName evidence="8">DHNA-octaprenyltransferase</shortName>
        <ecNumber evidence="8 9">2.5.1.74</ecNumber>
    </recommendedName>
</protein>
<dbReference type="Gene3D" id="1.10.357.140">
    <property type="entry name" value="UbiA prenyltransferase"/>
    <property type="match status" value="1"/>
</dbReference>
<evidence type="ECO:0000313" key="11">
    <source>
        <dbReference type="EMBL" id="PMC63994.1"/>
    </source>
</evidence>
<sequence length="337" mass="35867">MDSAPHTSSPDPADVPEEGSSATFRDWWQAARPHTWFNAVAPVVVGTGAAAYEFWWSLPQAFLALIVAMGLIIGVNYANDYSDGVRGTDDDRTGPARLTASGKTRPENVKRAAFISFGIAGLAGLVLALPAEPWLILVGAVCILAAWFYTGGKNPYGYRGLGEISVFIFFGLVAVLGTQFTQVLTVTWVGVACAVAVGAISAAINLANNIRDIPTDKEAGKITLAVKLGDKRARILFSVLTLVPFVVTLILATTLLTTLLALVALPWAISSIMVVQRGAQGPDMIPVLGRNGRAMLVWSLVTAGALTAASPMWWVGETVPYTVDGNQDFGWTVYIDR</sequence>
<organism evidence="11 12">
    <name type="scientific">Corynebacterium tuscaniense</name>
    <dbReference type="NCBI Taxonomy" id="302449"/>
    <lineage>
        <taxon>Bacteria</taxon>
        <taxon>Bacillati</taxon>
        <taxon>Actinomycetota</taxon>
        <taxon>Actinomycetes</taxon>
        <taxon>Mycobacteriales</taxon>
        <taxon>Corynebacteriaceae</taxon>
        <taxon>Corynebacterium</taxon>
    </lineage>
</organism>
<dbReference type="Proteomes" id="UP000235836">
    <property type="component" value="Unassembled WGS sequence"/>
</dbReference>
<dbReference type="UniPathway" id="UPA00079">
    <property type="reaction ID" value="UER00168"/>
</dbReference>
<dbReference type="GO" id="GO:0005886">
    <property type="term" value="C:plasma membrane"/>
    <property type="evidence" value="ECO:0007669"/>
    <property type="project" value="UniProtKB-SubCell"/>
</dbReference>
<dbReference type="GO" id="GO:0046428">
    <property type="term" value="F:1,4-dihydroxy-2-naphthoate polyprenyltransferase activity"/>
    <property type="evidence" value="ECO:0007669"/>
    <property type="project" value="UniProtKB-UniRule"/>
</dbReference>
<feature type="compositionally biased region" description="Polar residues" evidence="10">
    <location>
        <begin position="1"/>
        <end position="10"/>
    </location>
</feature>
<dbReference type="PIRSF" id="PIRSF005355">
    <property type="entry name" value="UBIAD1"/>
    <property type="match status" value="1"/>
</dbReference>